<organism evidence="2 3">
    <name type="scientific">Paramecium pentaurelia</name>
    <dbReference type="NCBI Taxonomy" id="43138"/>
    <lineage>
        <taxon>Eukaryota</taxon>
        <taxon>Sar</taxon>
        <taxon>Alveolata</taxon>
        <taxon>Ciliophora</taxon>
        <taxon>Intramacronucleata</taxon>
        <taxon>Oligohymenophorea</taxon>
        <taxon>Peniculida</taxon>
        <taxon>Parameciidae</taxon>
        <taxon>Paramecium</taxon>
    </lineage>
</organism>
<accession>A0A8S1RXM5</accession>
<comment type="caution">
    <text evidence="2">The sequence shown here is derived from an EMBL/GenBank/DDBJ whole genome shotgun (WGS) entry which is preliminary data.</text>
</comment>
<protein>
    <submittedName>
        <fullName evidence="2">Uncharacterized protein</fullName>
    </submittedName>
</protein>
<sequence>MDKDLFIQKYGQNNSIKQIFLRKAYQNFFMLRSSVKQDLKKKVNKSVDPSQFLSTKIKTDQSKSSFVEVSNNTNKDNISQMTEFHYNKLRNKWLMDDKQNEAFIQVLYNKRKQLELEEKQRELEISKIQQAILLRENLETDRKRQFYKEAELFRNQQSERRHQEQEKLKSKEQEYLLLAKRMAQNDELAKLEQQIVHRQKCKLQFQMLEQQRRTNSFLLS</sequence>
<dbReference type="EMBL" id="CAJJDO010000001">
    <property type="protein sequence ID" value="CAD8132150.1"/>
    <property type="molecule type" value="Genomic_DNA"/>
</dbReference>
<proteinExistence type="predicted"/>
<feature type="coiled-coil region" evidence="1">
    <location>
        <begin position="109"/>
        <end position="174"/>
    </location>
</feature>
<gene>
    <name evidence="2" type="ORF">PPENT_87.1.T0010467</name>
</gene>
<keyword evidence="1" id="KW-0175">Coiled coil</keyword>
<dbReference type="AlphaFoldDB" id="A0A8S1RXM5"/>
<dbReference type="OrthoDB" id="305691at2759"/>
<reference evidence="2" key="1">
    <citation type="submission" date="2021-01" db="EMBL/GenBank/DDBJ databases">
        <authorList>
            <consortium name="Genoscope - CEA"/>
            <person name="William W."/>
        </authorList>
    </citation>
    <scope>NUCLEOTIDE SEQUENCE</scope>
</reference>
<evidence type="ECO:0000256" key="1">
    <source>
        <dbReference type="SAM" id="Coils"/>
    </source>
</evidence>
<evidence type="ECO:0000313" key="2">
    <source>
        <dbReference type="EMBL" id="CAD8132150.1"/>
    </source>
</evidence>
<name>A0A8S1RXM5_9CILI</name>
<keyword evidence="3" id="KW-1185">Reference proteome</keyword>
<evidence type="ECO:0000313" key="3">
    <source>
        <dbReference type="Proteomes" id="UP000689195"/>
    </source>
</evidence>
<dbReference type="Proteomes" id="UP000689195">
    <property type="component" value="Unassembled WGS sequence"/>
</dbReference>